<dbReference type="InterPro" id="IPR000727">
    <property type="entry name" value="T_SNARE_dom"/>
</dbReference>
<dbReference type="SMART" id="SM00304">
    <property type="entry name" value="HAMP"/>
    <property type="match status" value="1"/>
</dbReference>
<keyword evidence="6 8" id="KW-0807">Transducer</keyword>
<keyword evidence="2" id="KW-1003">Cell membrane</keyword>
<dbReference type="PROSITE" id="PS50111">
    <property type="entry name" value="CHEMOTAXIS_TRANSDUC_2"/>
    <property type="match status" value="1"/>
</dbReference>
<evidence type="ECO:0000259" key="13">
    <source>
        <dbReference type="PROSITE" id="PS50885"/>
    </source>
</evidence>
<feature type="transmembrane region" description="Helical" evidence="10">
    <location>
        <begin position="20"/>
        <end position="40"/>
    </location>
</feature>
<evidence type="ECO:0000256" key="6">
    <source>
        <dbReference type="ARBA" id="ARBA00023224"/>
    </source>
</evidence>
<dbReference type="InterPro" id="IPR004089">
    <property type="entry name" value="MCPsignal_dom"/>
</dbReference>
<keyword evidence="4 10" id="KW-1133">Transmembrane helix</keyword>
<keyword evidence="9" id="KW-0175">Coiled coil</keyword>
<name>A0ABQ6HHT6_9GAMM</name>
<evidence type="ECO:0000256" key="2">
    <source>
        <dbReference type="ARBA" id="ARBA00022519"/>
    </source>
</evidence>
<reference evidence="14 15" key="1">
    <citation type="submission" date="2023-03" db="EMBL/GenBank/DDBJ databases">
        <title>Thalassotalea loyana LMG 22536T draft genome sequence.</title>
        <authorList>
            <person name="Sawabe T."/>
        </authorList>
    </citation>
    <scope>NUCLEOTIDE SEQUENCE [LARGE SCALE GENOMIC DNA]</scope>
    <source>
        <strain evidence="14 15">LMG 22536</strain>
    </source>
</reference>
<feature type="transmembrane region" description="Helical" evidence="10">
    <location>
        <begin position="288"/>
        <end position="309"/>
    </location>
</feature>
<evidence type="ECO:0000256" key="7">
    <source>
        <dbReference type="ARBA" id="ARBA00029447"/>
    </source>
</evidence>
<evidence type="ECO:0008006" key="16">
    <source>
        <dbReference type="Google" id="ProtNLM"/>
    </source>
</evidence>
<dbReference type="PANTHER" id="PTHR32089">
    <property type="entry name" value="METHYL-ACCEPTING CHEMOTAXIS PROTEIN MCPB"/>
    <property type="match status" value="1"/>
</dbReference>
<dbReference type="Gene3D" id="1.10.287.950">
    <property type="entry name" value="Methyl-accepting chemotaxis protein"/>
    <property type="match status" value="1"/>
</dbReference>
<keyword evidence="5 10" id="KW-0472">Membrane</keyword>
<dbReference type="Pfam" id="PF00015">
    <property type="entry name" value="MCPsignal"/>
    <property type="match status" value="1"/>
</dbReference>
<evidence type="ECO:0000256" key="8">
    <source>
        <dbReference type="PROSITE-ProRule" id="PRU00284"/>
    </source>
</evidence>
<evidence type="ECO:0000256" key="10">
    <source>
        <dbReference type="SAM" id="Phobius"/>
    </source>
</evidence>
<feature type="domain" description="HAMP" evidence="13">
    <location>
        <begin position="310"/>
        <end position="362"/>
    </location>
</feature>
<protein>
    <recommendedName>
        <fullName evidence="16">Methyl-accepting chemotaxis protein</fullName>
    </recommendedName>
</protein>
<comment type="similarity">
    <text evidence="7">Belongs to the methyl-accepting chemotaxis (MCP) protein family.</text>
</comment>
<proteinExistence type="inferred from homology"/>
<keyword evidence="2" id="KW-0997">Cell inner membrane</keyword>
<evidence type="ECO:0000256" key="5">
    <source>
        <dbReference type="ARBA" id="ARBA00023136"/>
    </source>
</evidence>
<dbReference type="CDD" id="cd11386">
    <property type="entry name" value="MCP_signal"/>
    <property type="match status" value="1"/>
</dbReference>
<dbReference type="Proteomes" id="UP001157134">
    <property type="component" value="Unassembled WGS sequence"/>
</dbReference>
<dbReference type="PROSITE" id="PS50192">
    <property type="entry name" value="T_SNARE"/>
    <property type="match status" value="1"/>
</dbReference>
<accession>A0ABQ6HHT6</accession>
<evidence type="ECO:0000313" key="14">
    <source>
        <dbReference type="EMBL" id="GLX86121.1"/>
    </source>
</evidence>
<evidence type="ECO:0000256" key="9">
    <source>
        <dbReference type="SAM" id="Coils"/>
    </source>
</evidence>
<evidence type="ECO:0000256" key="3">
    <source>
        <dbReference type="ARBA" id="ARBA00022692"/>
    </source>
</evidence>
<feature type="domain" description="T-SNARE coiled-coil homology" evidence="12">
    <location>
        <begin position="358"/>
        <end position="420"/>
    </location>
</feature>
<keyword evidence="3 10" id="KW-0812">Transmembrane</keyword>
<comment type="subcellular location">
    <subcellularLocation>
        <location evidence="1">Cell inner membrane</location>
        <topology evidence="1">Multi-pass membrane protein</topology>
    </subcellularLocation>
</comment>
<evidence type="ECO:0000313" key="15">
    <source>
        <dbReference type="Proteomes" id="UP001157134"/>
    </source>
</evidence>
<dbReference type="SMART" id="SM00283">
    <property type="entry name" value="MA"/>
    <property type="match status" value="1"/>
</dbReference>
<gene>
    <name evidence="14" type="ORF">tloyanaT_23740</name>
</gene>
<dbReference type="Pfam" id="PF00672">
    <property type="entry name" value="HAMP"/>
    <property type="match status" value="1"/>
</dbReference>
<evidence type="ECO:0000256" key="1">
    <source>
        <dbReference type="ARBA" id="ARBA00004429"/>
    </source>
</evidence>
<feature type="domain" description="Methyl-accepting transducer" evidence="11">
    <location>
        <begin position="367"/>
        <end position="603"/>
    </location>
</feature>
<dbReference type="PANTHER" id="PTHR32089:SF119">
    <property type="entry name" value="METHYL-ACCEPTING CHEMOTAXIS PROTEIN CTPL"/>
    <property type="match status" value="1"/>
</dbReference>
<evidence type="ECO:0000259" key="12">
    <source>
        <dbReference type="PROSITE" id="PS50192"/>
    </source>
</evidence>
<dbReference type="InterPro" id="IPR003660">
    <property type="entry name" value="HAMP_dom"/>
</dbReference>
<keyword evidence="15" id="KW-1185">Reference proteome</keyword>
<sequence>MTPKHIAQSVMAQFRYSTKFIIISIIFIVPLCLSLFTLLLELNKTTDFIEVETQGARALAIVEQEKQTASQAVVMATSHTSQLAKEPIKAAITSVRSQDILSTYNNLGATQNSLTPFELLSELSQSIANDKNLELDQHLDSSYLITTLVHSLPQVHQQFLMTLLTAQQVVNSGSFTPDTYIGLSNANQKMVLLIDNVDASIQVSFGANDQFSEQLLNQWQALQSSLTRFKTTIDDKILNPDSIEISSNTLKQQSEALNDQIHAFFYLAQPVLLETLEARISEQKNKKALVLGISSLAIIVAIFLLWGMYLSVINNLTQLQKTLHAVAEGDLSSRVKVQGRDEMQEIAKDANQMASSLELLVNNMSETINSLNTSVSQLKQVSVETLSGVEQQKSQTEQIAQSMEAMTSVAKHIDENAEHASQSAIKADEQAAQSQQLIQQLEGVMNDMQQESDQSQKALNKLIEDSRNIGQVSTAIDEIAEQTNLLALNAAIEAARAGEHGRGFSVVADEVRSLAQRTQVQTNQIHSIITTLQQATQDTQKSMELSQSRMYTSIKEVNVVGQALTTISGVITEINELNAQISQSATQQTQFTEQVSNQVEDIANIGETTRKGAQETELSTAQLDNVVTHLQDSISKLQQTS</sequence>
<organism evidence="14 15">
    <name type="scientific">Thalassotalea loyana</name>
    <dbReference type="NCBI Taxonomy" id="280483"/>
    <lineage>
        <taxon>Bacteria</taxon>
        <taxon>Pseudomonadati</taxon>
        <taxon>Pseudomonadota</taxon>
        <taxon>Gammaproteobacteria</taxon>
        <taxon>Alteromonadales</taxon>
        <taxon>Colwelliaceae</taxon>
        <taxon>Thalassotalea</taxon>
    </lineage>
</organism>
<dbReference type="EMBL" id="BSSV01000005">
    <property type="protein sequence ID" value="GLX86121.1"/>
    <property type="molecule type" value="Genomic_DNA"/>
</dbReference>
<dbReference type="SUPFAM" id="SSF58104">
    <property type="entry name" value="Methyl-accepting chemotaxis protein (MCP) signaling domain"/>
    <property type="match status" value="1"/>
</dbReference>
<feature type="coiled-coil region" evidence="9">
    <location>
        <begin position="431"/>
        <end position="465"/>
    </location>
</feature>
<dbReference type="CDD" id="cd06225">
    <property type="entry name" value="HAMP"/>
    <property type="match status" value="1"/>
</dbReference>
<evidence type="ECO:0000259" key="11">
    <source>
        <dbReference type="PROSITE" id="PS50111"/>
    </source>
</evidence>
<evidence type="ECO:0000256" key="4">
    <source>
        <dbReference type="ARBA" id="ARBA00022989"/>
    </source>
</evidence>
<comment type="caution">
    <text evidence="14">The sequence shown here is derived from an EMBL/GenBank/DDBJ whole genome shotgun (WGS) entry which is preliminary data.</text>
</comment>
<dbReference type="PROSITE" id="PS50885">
    <property type="entry name" value="HAMP"/>
    <property type="match status" value="1"/>
</dbReference>